<evidence type="ECO:0000313" key="2">
    <source>
        <dbReference type="Proteomes" id="UP000187429"/>
    </source>
</evidence>
<proteinExistence type="predicted"/>
<gene>
    <name evidence="1" type="ORF">AYI69_g9604</name>
</gene>
<evidence type="ECO:0000313" key="1">
    <source>
        <dbReference type="EMBL" id="OMJ12014.1"/>
    </source>
</evidence>
<reference evidence="2" key="1">
    <citation type="submission" date="2017-01" db="EMBL/GenBank/DDBJ databases">
        <authorList>
            <person name="Wang Y."/>
            <person name="White M."/>
            <person name="Kvist S."/>
            <person name="Moncalvo J.-M."/>
        </authorList>
    </citation>
    <scope>NUCLEOTIDE SEQUENCE [LARGE SCALE GENOMIC DNA]</scope>
    <source>
        <strain evidence="2">ID-206-W2</strain>
    </source>
</reference>
<name>A0A1R1XBL0_9FUNG</name>
<accession>A0A1R1XBL0</accession>
<dbReference type="EMBL" id="LSSM01005751">
    <property type="protein sequence ID" value="OMJ12014.1"/>
    <property type="molecule type" value="Genomic_DNA"/>
</dbReference>
<protein>
    <submittedName>
        <fullName evidence="1">Uncharacterized protein</fullName>
    </submittedName>
</protein>
<organism evidence="1 2">
    <name type="scientific">Smittium culicis</name>
    <dbReference type="NCBI Taxonomy" id="133412"/>
    <lineage>
        <taxon>Eukaryota</taxon>
        <taxon>Fungi</taxon>
        <taxon>Fungi incertae sedis</taxon>
        <taxon>Zoopagomycota</taxon>
        <taxon>Kickxellomycotina</taxon>
        <taxon>Harpellomycetes</taxon>
        <taxon>Harpellales</taxon>
        <taxon>Legeriomycetaceae</taxon>
        <taxon>Smittium</taxon>
    </lineage>
</organism>
<sequence length="137" mass="15734">MASPISHTNKHQSKCWKVPSRDHIHFTVNDFSSMGPENLETPETIEADRMRILSDIRHQAYQMAEISKRAEKIRYDKTVRTKQVKIGDQVLKYTEGKNFSYGEAASGPYKVLRVLKHGTFEIIDSKGYNVCCGRNDK</sequence>
<keyword evidence="2" id="KW-1185">Reference proteome</keyword>
<dbReference type="Proteomes" id="UP000187429">
    <property type="component" value="Unassembled WGS sequence"/>
</dbReference>
<dbReference type="OrthoDB" id="10611123at2759"/>
<dbReference type="AlphaFoldDB" id="A0A1R1XBL0"/>
<comment type="caution">
    <text evidence="1">The sequence shown here is derived from an EMBL/GenBank/DDBJ whole genome shotgun (WGS) entry which is preliminary data.</text>
</comment>